<feature type="compositionally biased region" description="Polar residues" evidence="1">
    <location>
        <begin position="196"/>
        <end position="209"/>
    </location>
</feature>
<gene>
    <name evidence="2" type="ORF">PG996_013501</name>
</gene>
<feature type="region of interest" description="Disordered" evidence="1">
    <location>
        <begin position="463"/>
        <end position="485"/>
    </location>
</feature>
<evidence type="ECO:0000313" key="2">
    <source>
        <dbReference type="EMBL" id="KAK8054200.1"/>
    </source>
</evidence>
<feature type="compositionally biased region" description="Low complexity" evidence="1">
    <location>
        <begin position="429"/>
        <end position="446"/>
    </location>
</feature>
<feature type="compositionally biased region" description="Pro residues" evidence="1">
    <location>
        <begin position="176"/>
        <end position="193"/>
    </location>
</feature>
<dbReference type="Proteomes" id="UP001446871">
    <property type="component" value="Unassembled WGS sequence"/>
</dbReference>
<dbReference type="EMBL" id="JAQQWM010000008">
    <property type="protein sequence ID" value="KAK8054200.1"/>
    <property type="molecule type" value="Genomic_DNA"/>
</dbReference>
<sequence>MQNRGRDAEYRPPLPPRSPRPPSAAPYSSGDHRLTSFPPPPGPPPGSPGSSPIPSEGRPPALPPRPTGFRNVSTHSDGPGRSASWSSLAPPWNNNTGRPTTLMSFPPPPPSPNRPQSSHGNKPPPLPPRRAAARPAEVGVTTPSTVPNTAASSPLFPSASSPLLPSSQSPLNLTSFPPPPAGPPPQIPSPPVAPANTSLPPEFTNSSIPYVSPYKPWKPSYASGQPDHDYPYPLENSTPGEVPSPYTPLPATEPSTSPVPIPPAAVVSPLAEGETPVSNPQSPDELSFFPMPPIKTPSSSDEHIEDLLEQMMGPAIELTDADSDPVSSSPVQGDETLRVRPLSRQSFIDSDPEASSTPIAPLKPPKTPLNSQRPASVSLSSLSPPRISSFAEPQFANPPGQDEEVDSSTREENLATPEPFKPAPSSPMEDTTSATDTTTTTAETTSAPAELYGHEFYYPFPSHAHGVSPDQDGQSEQANASSSSVALRPVTSCIDNPVTFNTTWYTHFAAPEFFICSRCYADHIASSQFRDAFHVAAPAEGEPRVCRFSSPRMKDDLWPKAVASDYLQPVTDWMQHRSRIADCKGFLPGVKGTEGVKWYAPKLREYPTWWAVCEACYEDRVWNCDLSVPFIQKEFMKQGPKGDWPTFVRESRAHGHIPACPGHEAHSALGRPWFRPVHGPNWLLLCAACFLNRVFHTSDAAKWAPDEQLSKMDKTMVRCPMAQFNISMAMERAGETGDFALFWTAMNKLSQEKFCDPRGITDGAWYTLHGVGADAGYQVCSSCYVSIAEPWGVSQFFRRKINIPPGATLPCCMNPQHPRGREFFDLLLEMYYTQSPASLAAYADEYAAIPPCPRYHNGGVQDQGFRWYGWKECAVCPECYHEFARKHEALAGLMTLKNEPIEKDGDGDAKVMCEMYSPRMRDLYLLCNGTEQAAADPKPLLEFAAERRRVFAETYARVMKMNPGIRMRDAEEVKLLEQRWRDVE</sequence>
<organism evidence="2 3">
    <name type="scientific">Apiospora saccharicola</name>
    <dbReference type="NCBI Taxonomy" id="335842"/>
    <lineage>
        <taxon>Eukaryota</taxon>
        <taxon>Fungi</taxon>
        <taxon>Dikarya</taxon>
        <taxon>Ascomycota</taxon>
        <taxon>Pezizomycotina</taxon>
        <taxon>Sordariomycetes</taxon>
        <taxon>Xylariomycetidae</taxon>
        <taxon>Amphisphaeriales</taxon>
        <taxon>Apiosporaceae</taxon>
        <taxon>Apiospora</taxon>
    </lineage>
</organism>
<feature type="compositionally biased region" description="Low complexity" evidence="1">
    <location>
        <begin position="371"/>
        <end position="389"/>
    </location>
</feature>
<protein>
    <recommendedName>
        <fullName evidence="4">Integral membrane protein</fullName>
    </recommendedName>
</protein>
<feature type="region of interest" description="Disordered" evidence="1">
    <location>
        <begin position="1"/>
        <end position="447"/>
    </location>
</feature>
<proteinExistence type="predicted"/>
<feature type="compositionally biased region" description="Low complexity" evidence="1">
    <location>
        <begin position="48"/>
        <end position="59"/>
    </location>
</feature>
<feature type="compositionally biased region" description="Pro residues" evidence="1">
    <location>
        <begin position="12"/>
        <end position="24"/>
    </location>
</feature>
<accession>A0ABR1U804</accession>
<name>A0ABR1U804_9PEZI</name>
<evidence type="ECO:0000256" key="1">
    <source>
        <dbReference type="SAM" id="MobiDB-lite"/>
    </source>
</evidence>
<feature type="compositionally biased region" description="Polar residues" evidence="1">
    <location>
        <begin position="141"/>
        <end position="151"/>
    </location>
</feature>
<evidence type="ECO:0008006" key="4">
    <source>
        <dbReference type="Google" id="ProtNLM"/>
    </source>
</evidence>
<reference evidence="2 3" key="1">
    <citation type="submission" date="2023-01" db="EMBL/GenBank/DDBJ databases">
        <title>Analysis of 21 Apiospora genomes using comparative genomics revels a genus with tremendous synthesis potential of carbohydrate active enzymes and secondary metabolites.</title>
        <authorList>
            <person name="Sorensen T."/>
        </authorList>
    </citation>
    <scope>NUCLEOTIDE SEQUENCE [LARGE SCALE GENOMIC DNA]</scope>
    <source>
        <strain evidence="2 3">CBS 83171</strain>
    </source>
</reference>
<comment type="caution">
    <text evidence="2">The sequence shown here is derived from an EMBL/GenBank/DDBJ whole genome shotgun (WGS) entry which is preliminary data.</text>
</comment>
<feature type="compositionally biased region" description="Low complexity" evidence="1">
    <location>
        <begin position="152"/>
        <end position="175"/>
    </location>
</feature>
<feature type="compositionally biased region" description="Polar residues" evidence="1">
    <location>
        <begin position="471"/>
        <end position="485"/>
    </location>
</feature>
<feature type="compositionally biased region" description="Polar residues" evidence="1">
    <location>
        <begin position="343"/>
        <end position="358"/>
    </location>
</feature>
<feature type="compositionally biased region" description="Polar residues" evidence="1">
    <location>
        <begin position="83"/>
        <end position="103"/>
    </location>
</feature>
<feature type="compositionally biased region" description="Pro residues" evidence="1">
    <location>
        <begin position="37"/>
        <end position="47"/>
    </location>
</feature>
<feature type="compositionally biased region" description="Basic and acidic residues" evidence="1">
    <location>
        <begin position="1"/>
        <end position="10"/>
    </location>
</feature>
<keyword evidence="3" id="KW-1185">Reference proteome</keyword>
<evidence type="ECO:0000313" key="3">
    <source>
        <dbReference type="Proteomes" id="UP001446871"/>
    </source>
</evidence>